<dbReference type="Proteomes" id="UP000326921">
    <property type="component" value="Chromosome"/>
</dbReference>
<dbReference type="InterPro" id="IPR024618">
    <property type="entry name" value="DUF3857"/>
</dbReference>
<sequence>MRCYLLTCCLILLSALGYAQNSSMPKLDVTIFKHDHQSVDTAAKAVVLYEFGRSEIEVSESQNSIGVNHYCHVRIKILKKDGDKHATIEIPVYKYGSDFERVTEIKGSTYNLIDGQIQADELKKDAIFTEKVSAHYQVIKFTLPNIQENSIIEYSYRTNTPAIWNLKTWYFQDEIPKLHSEYVAVIPSVFEYNVTLKGHYAISDLKTARLSEHFLLNSKRFDCSRMTYIMKDIPAFKEEDYMLAPINYISAVNFELKTFHEPSGAIKNYTRVWKDVDTELLNDKDFGGQIKNKSVYGKLLPSIISPDSSKLFNAKKIYNYIQQNIVWNKTLGKYAENGIKDALEKKKGNIGDINLSLVSALNNADIEAYPVIISTRNNGIPNVVHPVLSDFNAVIVAALIDGKSYLLDASDKYLTFGLLSLRSINERGRIIYSKQSSDWIELTNTIPTKKTYNIFATISEDGKMKGKIEKYYVGLEAYIQRSEIEKFPTIEEYEENVIEKSSGLKILSNKIKNLTELDNPLVESMEFEFDMRENFNATQILLNPIMYERQRKNPFNLSERNFHVDLGSARAEQYNINITFPEGYKLDNFPKNTSYSLPEGAAKFIYRSSFSDNVLMVQQVTNLNQAIYTPEEYFHLKEFFSLLIQHQNTDFLFKKI</sequence>
<dbReference type="Gene3D" id="3.10.620.30">
    <property type="match status" value="1"/>
</dbReference>
<evidence type="ECO:0000256" key="1">
    <source>
        <dbReference type="SAM" id="SignalP"/>
    </source>
</evidence>
<keyword evidence="4" id="KW-1185">Reference proteome</keyword>
<dbReference type="Gene3D" id="2.60.120.1130">
    <property type="match status" value="1"/>
</dbReference>
<accession>A0A5Q0Q8N1</accession>
<dbReference type="Gene3D" id="2.60.40.3140">
    <property type="match status" value="1"/>
</dbReference>
<feature type="domain" description="DUF3857" evidence="2">
    <location>
        <begin position="69"/>
        <end position="198"/>
    </location>
</feature>
<dbReference type="RefSeq" id="WP_153510076.1">
    <property type="nucleotide sequence ID" value="NZ_CP045652.1"/>
</dbReference>
<dbReference type="KEGG" id="sphe:GFH32_05215"/>
<dbReference type="Pfam" id="PF12969">
    <property type="entry name" value="DUF3857"/>
    <property type="match status" value="1"/>
</dbReference>
<proteinExistence type="predicted"/>
<gene>
    <name evidence="3" type="ORF">GFH32_05215</name>
</gene>
<dbReference type="AlphaFoldDB" id="A0A5Q0Q8N1"/>
<organism evidence="3 4">
    <name type="scientific">Sphingobacterium zhuxiongii</name>
    <dbReference type="NCBI Taxonomy" id="2662364"/>
    <lineage>
        <taxon>Bacteria</taxon>
        <taxon>Pseudomonadati</taxon>
        <taxon>Bacteroidota</taxon>
        <taxon>Sphingobacteriia</taxon>
        <taxon>Sphingobacteriales</taxon>
        <taxon>Sphingobacteriaceae</taxon>
        <taxon>Sphingobacterium</taxon>
    </lineage>
</organism>
<feature type="signal peptide" evidence="1">
    <location>
        <begin position="1"/>
        <end position="19"/>
    </location>
</feature>
<dbReference type="EMBL" id="CP045652">
    <property type="protein sequence ID" value="QGA25756.1"/>
    <property type="molecule type" value="Genomic_DNA"/>
</dbReference>
<evidence type="ECO:0000259" key="2">
    <source>
        <dbReference type="Pfam" id="PF12969"/>
    </source>
</evidence>
<feature type="chain" id="PRO_5024806180" evidence="1">
    <location>
        <begin position="20"/>
        <end position="656"/>
    </location>
</feature>
<reference evidence="3 4" key="1">
    <citation type="submission" date="2019-10" db="EMBL/GenBank/DDBJ databases">
        <authorList>
            <person name="Dong K."/>
        </authorList>
    </citation>
    <scope>NUCLEOTIDE SEQUENCE [LARGE SCALE GENOMIC DNA]</scope>
    <source>
        <strain evidence="4">dk4302</strain>
    </source>
</reference>
<evidence type="ECO:0000313" key="3">
    <source>
        <dbReference type="EMBL" id="QGA25756.1"/>
    </source>
</evidence>
<protein>
    <submittedName>
        <fullName evidence="3">DUF3857 domain-containing protein</fullName>
    </submittedName>
</protein>
<evidence type="ECO:0000313" key="4">
    <source>
        <dbReference type="Proteomes" id="UP000326921"/>
    </source>
</evidence>
<keyword evidence="1" id="KW-0732">Signal</keyword>
<name>A0A5Q0Q8N1_9SPHI</name>